<dbReference type="InterPro" id="IPR008979">
    <property type="entry name" value="Galactose-bd-like_sf"/>
</dbReference>
<dbReference type="Pfam" id="PF25788">
    <property type="entry name" value="Ig_Rha78A_N"/>
    <property type="match status" value="1"/>
</dbReference>
<dbReference type="PANTHER" id="PTHR33307">
    <property type="entry name" value="ALPHA-RHAMNOSIDASE (EUROFUNG)"/>
    <property type="match status" value="1"/>
</dbReference>
<keyword evidence="3 9" id="KW-0378">Hydrolase</keyword>
<reference evidence="9 10" key="1">
    <citation type="submission" date="2020-08" db="EMBL/GenBank/DDBJ databases">
        <title>Sequencing the genomes of 1000 actinobacteria strains.</title>
        <authorList>
            <person name="Klenk H.-P."/>
        </authorList>
    </citation>
    <scope>NUCLEOTIDE SEQUENCE [LARGE SCALE GENOMIC DNA]</scope>
    <source>
        <strain evidence="9 10">DSM 44230</strain>
    </source>
</reference>
<proteinExistence type="predicted"/>
<feature type="signal peptide" evidence="4">
    <location>
        <begin position="1"/>
        <end position="24"/>
    </location>
</feature>
<dbReference type="InterPro" id="IPR008902">
    <property type="entry name" value="Rhamnosid_concanavalin"/>
</dbReference>
<dbReference type="GO" id="GO:0030596">
    <property type="term" value="F:alpha-L-rhamnosidase activity"/>
    <property type="evidence" value="ECO:0007669"/>
    <property type="project" value="UniProtKB-EC"/>
</dbReference>
<dbReference type="InterPro" id="IPR035396">
    <property type="entry name" value="Bac_rhamnosid6H"/>
</dbReference>
<dbReference type="Proteomes" id="UP000533598">
    <property type="component" value="Unassembled WGS sequence"/>
</dbReference>
<evidence type="ECO:0000259" key="8">
    <source>
        <dbReference type="Pfam" id="PF17390"/>
    </source>
</evidence>
<dbReference type="Gene3D" id="2.60.40.10">
    <property type="entry name" value="Immunoglobulins"/>
    <property type="match status" value="1"/>
</dbReference>
<dbReference type="InterPro" id="IPR013737">
    <property type="entry name" value="Bac_rhamnosid_N"/>
</dbReference>
<evidence type="ECO:0000313" key="10">
    <source>
        <dbReference type="Proteomes" id="UP000533598"/>
    </source>
</evidence>
<feature type="chain" id="PRO_5038863243" description="alpha-L-rhamnosidase" evidence="4">
    <location>
        <begin position="25"/>
        <end position="1218"/>
    </location>
</feature>
<dbReference type="InterPro" id="IPR035398">
    <property type="entry name" value="Bac_rhamnosid_C"/>
</dbReference>
<dbReference type="Gene3D" id="2.60.420.10">
    <property type="entry name" value="Maltose phosphorylase, domain 3"/>
    <property type="match status" value="1"/>
</dbReference>
<dbReference type="SUPFAM" id="SSF48208">
    <property type="entry name" value="Six-hairpin glycosidases"/>
    <property type="match status" value="1"/>
</dbReference>
<dbReference type="EMBL" id="JACHMH010000001">
    <property type="protein sequence ID" value="MBB4680065.1"/>
    <property type="molecule type" value="Genomic_DNA"/>
</dbReference>
<keyword evidence="9" id="KW-0326">Glycosidase</keyword>
<evidence type="ECO:0000259" key="5">
    <source>
        <dbReference type="Pfam" id="PF05592"/>
    </source>
</evidence>
<accession>A0A7W7CF41</accession>
<name>A0A7W7CF41_9PSEU</name>
<comment type="caution">
    <text evidence="9">The sequence shown here is derived from an EMBL/GenBank/DDBJ whole genome shotgun (WGS) entry which is preliminary data.</text>
</comment>
<evidence type="ECO:0000256" key="4">
    <source>
        <dbReference type="SAM" id="SignalP"/>
    </source>
</evidence>
<keyword evidence="10" id="KW-1185">Reference proteome</keyword>
<dbReference type="InterPro" id="IPR012341">
    <property type="entry name" value="6hp_glycosidase-like_sf"/>
</dbReference>
<dbReference type="InterPro" id="IPR008928">
    <property type="entry name" value="6-hairpin_glycosidase_sf"/>
</dbReference>
<dbReference type="Pfam" id="PF08531">
    <property type="entry name" value="Bac_rhamnosid_N"/>
    <property type="match status" value="1"/>
</dbReference>
<dbReference type="PANTHER" id="PTHR33307:SF6">
    <property type="entry name" value="ALPHA-RHAMNOSIDASE (EUROFUNG)-RELATED"/>
    <property type="match status" value="1"/>
</dbReference>
<keyword evidence="4" id="KW-0732">Signal</keyword>
<organism evidence="9 10">
    <name type="scientific">Crossiella cryophila</name>
    <dbReference type="NCBI Taxonomy" id="43355"/>
    <lineage>
        <taxon>Bacteria</taxon>
        <taxon>Bacillati</taxon>
        <taxon>Actinomycetota</taxon>
        <taxon>Actinomycetes</taxon>
        <taxon>Pseudonocardiales</taxon>
        <taxon>Pseudonocardiaceae</taxon>
        <taxon>Crossiella</taxon>
    </lineage>
</organism>
<feature type="domain" description="Alpha-L-rhamnosidase C-terminal" evidence="8">
    <location>
        <begin position="1121"/>
        <end position="1192"/>
    </location>
</feature>
<dbReference type="Pfam" id="PF05592">
    <property type="entry name" value="Bac_rhamnosid"/>
    <property type="match status" value="1"/>
</dbReference>
<evidence type="ECO:0000256" key="1">
    <source>
        <dbReference type="ARBA" id="ARBA00001445"/>
    </source>
</evidence>
<evidence type="ECO:0000256" key="3">
    <source>
        <dbReference type="ARBA" id="ARBA00022801"/>
    </source>
</evidence>
<dbReference type="Gene3D" id="2.60.120.260">
    <property type="entry name" value="Galactose-binding domain-like"/>
    <property type="match status" value="4"/>
</dbReference>
<evidence type="ECO:0000256" key="2">
    <source>
        <dbReference type="ARBA" id="ARBA00012652"/>
    </source>
</evidence>
<evidence type="ECO:0000259" key="7">
    <source>
        <dbReference type="Pfam" id="PF17389"/>
    </source>
</evidence>
<dbReference type="EC" id="3.2.1.40" evidence="2"/>
<dbReference type="SUPFAM" id="SSF49785">
    <property type="entry name" value="Galactose-binding domain-like"/>
    <property type="match status" value="2"/>
</dbReference>
<feature type="domain" description="Alpha-L-rhamnosidase six-hairpin glycosidase" evidence="7">
    <location>
        <begin position="785"/>
        <end position="1119"/>
    </location>
</feature>
<dbReference type="GO" id="GO:0005975">
    <property type="term" value="P:carbohydrate metabolic process"/>
    <property type="evidence" value="ECO:0007669"/>
    <property type="project" value="InterPro"/>
</dbReference>
<dbReference type="InterPro" id="IPR013783">
    <property type="entry name" value="Ig-like_fold"/>
</dbReference>
<protein>
    <recommendedName>
        <fullName evidence="2">alpha-L-rhamnosidase</fullName>
        <ecNumber evidence="2">3.2.1.40</ecNumber>
    </recommendedName>
</protein>
<sequence length="1218" mass="128769">MPFSTFTRAVTAAFAALLVLPVSAAPPVDAAPLAELSGAHWVWHAEGRPQLDAPAATRYFRKTFTVAEGAVRDARFVVTADDMVDVWLNGKPLASSPRDPGSWRTALVVDLRPALRAGGNTLAVSARNTMGPAGLLGRLHIATASGTTELVTDGSWKSTQAVPEGWEQPGFADGDWGSVADLGGYGIAPWGRGITAPGPAGGSPLSVAEATVEHRRDPLGIDPARPRFGWKLASAQARQRQSAYQVVVSAAGREVWDSGRVAATQQVDVPYDGPPLGSLTAYTWRVRVWDGQGRASRWSATQRFETSLRTPSTEWSGEFIGSAGTAPSLAGASWIWYPEGDPLAGVPAATRHFRCTFDLAAAPAKATLVVTGDDTASVWVNGVEVSSADRAPDSWKRAAVLDLTGKLKAGTNTIAIRAENTSQSPAGVIASLTVPSGQSVVTDSGWKSDQTGPAGWELPGFDDSGWPAARALATYGGGPWESKVAVSRPAPLLRKSFTVSKPVVRANLLSTALGLHETRLNGSKVDTEVLAPGWTDYGKRLQYKVSDVTRQIRQGENTLAALLGNGWYSGSIGIAGAQRYGTQPWYSAQLHLTHPDGTSTLVRTDGSWKTIDGPIRADDLYHGETYDARAEAGGWDSPGFDDRGWPGAGVRTGAKPNLVPQADNGVRVQQEFRPVAITQPKPGVWVLDLGQNFSGWNRLEVTGPAGTTVTMRHAEVLNPDGTIYTDNLRAAAVTDRFILAGNGKPEVYEPRFTVHGYRYVELTGLPAAPTTGTLTGRAMWTSGARSGTFSTSSPMLNQLQHNILWGERANMLSIPSDCPQRDERLGWTGDIAIFAGTSAFNLDVRNLLGKFADDMVDAQHPDGAFTDVAPGVLTGAGSAGWGDAGVIVPHTLWQRYGDTGVIDKHFPAMVRWVDYLRSTAGPDLIRDRPTFGDWLNVNDDTARDVVSTAFFSWSARLLSRMAAATGRTAEATRYGTLADQVATAFTRKFIAADGTVGTGSQTAHVLALAFGLVPADRVRSVADRLAAKVTAAGGHLSVGFLGVENLLPVLAGHGHADLAYRVLLQPDFPGWGYMIGKDATTIWERWDGIRPGGGFHDPGMNSFNHYGLGSVGDFLYRTVGGLAPADPAYSALLVAPRPGGGLTSAKSALETPYGAAASDWSISGGTLTLRVTIPAGVSATVRVPTDRSAAISAPAEAVPSAPGTYFLPAGSYVFTAPA</sequence>
<feature type="domain" description="Alpha-L-rhamnosidase concanavalin-like" evidence="5">
    <location>
        <begin position="680"/>
        <end position="779"/>
    </location>
</feature>
<feature type="domain" description="Bacterial alpha-L-rhamnosidase N-terminal" evidence="6">
    <location>
        <begin position="502"/>
        <end position="669"/>
    </location>
</feature>
<dbReference type="InterPro" id="IPR016007">
    <property type="entry name" value="Alpha_rhamnosid"/>
</dbReference>
<dbReference type="AlphaFoldDB" id="A0A7W7CF41"/>
<evidence type="ECO:0000313" key="9">
    <source>
        <dbReference type="EMBL" id="MBB4680065.1"/>
    </source>
</evidence>
<comment type="catalytic activity">
    <reaction evidence="1">
        <text>Hydrolysis of terminal non-reducing alpha-L-rhamnose residues in alpha-L-rhamnosides.</text>
        <dbReference type="EC" id="3.2.1.40"/>
    </reaction>
</comment>
<dbReference type="RefSeq" id="WP_185005739.1">
    <property type="nucleotide sequence ID" value="NZ_BAAAUI010000019.1"/>
</dbReference>
<evidence type="ECO:0000259" key="6">
    <source>
        <dbReference type="Pfam" id="PF08531"/>
    </source>
</evidence>
<dbReference type="Gene3D" id="1.50.10.10">
    <property type="match status" value="1"/>
</dbReference>
<dbReference type="Pfam" id="PF17389">
    <property type="entry name" value="Bac_rhamnosid6H"/>
    <property type="match status" value="1"/>
</dbReference>
<dbReference type="Pfam" id="PF17390">
    <property type="entry name" value="Bac_rhamnosid_C"/>
    <property type="match status" value="1"/>
</dbReference>
<gene>
    <name evidence="9" type="ORF">HNR67_006183</name>
</gene>